<accession>A0A9P5JYP1</accession>
<dbReference type="EMBL" id="WHVB01000028">
    <property type="protein sequence ID" value="KAF8469396.1"/>
    <property type="molecule type" value="Genomic_DNA"/>
</dbReference>
<sequence>MGRHQRVASAMANHLPPCAANLPRPRTPQMGSSPVRAHLQRSPPHLLQESDSLCGQTVTGDYTARFRPQSRNPHQGHRPCGNPWGPALQESHHVIAACTLLEARHQLIHPPTQYLSQSFLARRKADRDWAPTGDNPSAVYLLVIKGALCGKLFKPTSPRVWPRVLSPMMTIDMNDACRPNRGWKNLTYIMLVWLTAFRLAEV</sequence>
<proteinExistence type="predicted"/>
<protein>
    <submittedName>
        <fullName evidence="2">Uncharacterized protein</fullName>
    </submittedName>
</protein>
<evidence type="ECO:0000313" key="2">
    <source>
        <dbReference type="EMBL" id="KAF8469396.1"/>
    </source>
</evidence>
<reference evidence="2" key="2">
    <citation type="journal article" date="2020" name="Nat. Commun.">
        <title>Large-scale genome sequencing of mycorrhizal fungi provides insights into the early evolution of symbiotic traits.</title>
        <authorList>
            <person name="Miyauchi S."/>
            <person name="Kiss E."/>
            <person name="Kuo A."/>
            <person name="Drula E."/>
            <person name="Kohler A."/>
            <person name="Sanchez-Garcia M."/>
            <person name="Morin E."/>
            <person name="Andreopoulos B."/>
            <person name="Barry K.W."/>
            <person name="Bonito G."/>
            <person name="Buee M."/>
            <person name="Carver A."/>
            <person name="Chen C."/>
            <person name="Cichocki N."/>
            <person name="Clum A."/>
            <person name="Culley D."/>
            <person name="Crous P.W."/>
            <person name="Fauchery L."/>
            <person name="Girlanda M."/>
            <person name="Hayes R.D."/>
            <person name="Keri Z."/>
            <person name="LaButti K."/>
            <person name="Lipzen A."/>
            <person name="Lombard V."/>
            <person name="Magnuson J."/>
            <person name="Maillard F."/>
            <person name="Murat C."/>
            <person name="Nolan M."/>
            <person name="Ohm R.A."/>
            <person name="Pangilinan J."/>
            <person name="Pereira M.F."/>
            <person name="Perotto S."/>
            <person name="Peter M."/>
            <person name="Pfister S."/>
            <person name="Riley R."/>
            <person name="Sitrit Y."/>
            <person name="Stielow J.B."/>
            <person name="Szollosi G."/>
            <person name="Zifcakova L."/>
            <person name="Stursova M."/>
            <person name="Spatafora J.W."/>
            <person name="Tedersoo L."/>
            <person name="Vaario L.M."/>
            <person name="Yamada A."/>
            <person name="Yan M."/>
            <person name="Wang P."/>
            <person name="Xu J."/>
            <person name="Bruns T."/>
            <person name="Baldrian P."/>
            <person name="Vilgalys R."/>
            <person name="Dunand C."/>
            <person name="Henrissat B."/>
            <person name="Grigoriev I.V."/>
            <person name="Hibbett D."/>
            <person name="Nagy L.G."/>
            <person name="Martin F.M."/>
        </authorList>
    </citation>
    <scope>NUCLEOTIDE SEQUENCE</scope>
    <source>
        <strain evidence="2">Prilba</strain>
    </source>
</reference>
<dbReference type="Proteomes" id="UP000759537">
    <property type="component" value="Unassembled WGS sequence"/>
</dbReference>
<dbReference type="AlphaFoldDB" id="A0A9P5JYP1"/>
<evidence type="ECO:0000256" key="1">
    <source>
        <dbReference type="SAM" id="MobiDB-lite"/>
    </source>
</evidence>
<feature type="region of interest" description="Disordered" evidence="1">
    <location>
        <begin position="1"/>
        <end position="37"/>
    </location>
</feature>
<evidence type="ECO:0000313" key="3">
    <source>
        <dbReference type="Proteomes" id="UP000759537"/>
    </source>
</evidence>
<name>A0A9P5JYP1_9AGAM</name>
<organism evidence="2 3">
    <name type="scientific">Russula ochroleuca</name>
    <dbReference type="NCBI Taxonomy" id="152965"/>
    <lineage>
        <taxon>Eukaryota</taxon>
        <taxon>Fungi</taxon>
        <taxon>Dikarya</taxon>
        <taxon>Basidiomycota</taxon>
        <taxon>Agaricomycotina</taxon>
        <taxon>Agaricomycetes</taxon>
        <taxon>Russulales</taxon>
        <taxon>Russulaceae</taxon>
        <taxon>Russula</taxon>
    </lineage>
</organism>
<keyword evidence="3" id="KW-1185">Reference proteome</keyword>
<reference evidence="2" key="1">
    <citation type="submission" date="2019-10" db="EMBL/GenBank/DDBJ databases">
        <authorList>
            <consortium name="DOE Joint Genome Institute"/>
            <person name="Kuo A."/>
            <person name="Miyauchi S."/>
            <person name="Kiss E."/>
            <person name="Drula E."/>
            <person name="Kohler A."/>
            <person name="Sanchez-Garcia M."/>
            <person name="Andreopoulos B."/>
            <person name="Barry K.W."/>
            <person name="Bonito G."/>
            <person name="Buee M."/>
            <person name="Carver A."/>
            <person name="Chen C."/>
            <person name="Cichocki N."/>
            <person name="Clum A."/>
            <person name="Culley D."/>
            <person name="Crous P.W."/>
            <person name="Fauchery L."/>
            <person name="Girlanda M."/>
            <person name="Hayes R."/>
            <person name="Keri Z."/>
            <person name="LaButti K."/>
            <person name="Lipzen A."/>
            <person name="Lombard V."/>
            <person name="Magnuson J."/>
            <person name="Maillard F."/>
            <person name="Morin E."/>
            <person name="Murat C."/>
            <person name="Nolan M."/>
            <person name="Ohm R."/>
            <person name="Pangilinan J."/>
            <person name="Pereira M."/>
            <person name="Perotto S."/>
            <person name="Peter M."/>
            <person name="Riley R."/>
            <person name="Sitrit Y."/>
            <person name="Stielow B."/>
            <person name="Szollosi G."/>
            <person name="Zifcakova L."/>
            <person name="Stursova M."/>
            <person name="Spatafora J.W."/>
            <person name="Tedersoo L."/>
            <person name="Vaario L.-M."/>
            <person name="Yamada A."/>
            <person name="Yan M."/>
            <person name="Wang P."/>
            <person name="Xu J."/>
            <person name="Bruns T."/>
            <person name="Baldrian P."/>
            <person name="Vilgalys R."/>
            <person name="Henrissat B."/>
            <person name="Grigoriev I.V."/>
            <person name="Hibbett D."/>
            <person name="Nagy L.G."/>
            <person name="Martin F.M."/>
        </authorList>
    </citation>
    <scope>NUCLEOTIDE SEQUENCE</scope>
    <source>
        <strain evidence="2">Prilba</strain>
    </source>
</reference>
<comment type="caution">
    <text evidence="2">The sequence shown here is derived from an EMBL/GenBank/DDBJ whole genome shotgun (WGS) entry which is preliminary data.</text>
</comment>
<gene>
    <name evidence="2" type="ORF">DFH94DRAFT_222183</name>
</gene>